<feature type="compositionally biased region" description="Basic and acidic residues" evidence="1">
    <location>
        <begin position="1"/>
        <end position="13"/>
    </location>
</feature>
<dbReference type="InterPro" id="IPR006652">
    <property type="entry name" value="Kelch_1"/>
</dbReference>
<dbReference type="SUPFAM" id="SSF81383">
    <property type="entry name" value="F-box domain"/>
    <property type="match status" value="1"/>
</dbReference>
<dbReference type="CDD" id="cd22152">
    <property type="entry name" value="F-box_AtAFR-like"/>
    <property type="match status" value="1"/>
</dbReference>
<name>A0A9W3CAZ8_RAPSA</name>
<dbReference type="RefSeq" id="XP_056848700.1">
    <property type="nucleotide sequence ID" value="XM_056992720.1"/>
</dbReference>
<dbReference type="PROSITE" id="PS50181">
    <property type="entry name" value="FBOX"/>
    <property type="match status" value="1"/>
</dbReference>
<keyword evidence="3" id="KW-1185">Reference proteome</keyword>
<dbReference type="SUPFAM" id="SSF117281">
    <property type="entry name" value="Kelch motif"/>
    <property type="match status" value="1"/>
</dbReference>
<organism evidence="3 4">
    <name type="scientific">Raphanus sativus</name>
    <name type="common">Radish</name>
    <name type="synonym">Raphanus raphanistrum var. sativus</name>
    <dbReference type="NCBI Taxonomy" id="3726"/>
    <lineage>
        <taxon>Eukaryota</taxon>
        <taxon>Viridiplantae</taxon>
        <taxon>Streptophyta</taxon>
        <taxon>Embryophyta</taxon>
        <taxon>Tracheophyta</taxon>
        <taxon>Spermatophyta</taxon>
        <taxon>Magnoliopsida</taxon>
        <taxon>eudicotyledons</taxon>
        <taxon>Gunneridae</taxon>
        <taxon>Pentapetalae</taxon>
        <taxon>rosids</taxon>
        <taxon>malvids</taxon>
        <taxon>Brassicales</taxon>
        <taxon>Brassicaceae</taxon>
        <taxon>Brassiceae</taxon>
        <taxon>Raphanus</taxon>
    </lineage>
</organism>
<protein>
    <submittedName>
        <fullName evidence="4">LOW QUALITY PROTEIN: F-box/kelch-repeat protein At4g38940</fullName>
    </submittedName>
</protein>
<dbReference type="GeneID" id="108822060"/>
<dbReference type="InterPro" id="IPR036047">
    <property type="entry name" value="F-box-like_dom_sf"/>
</dbReference>
<dbReference type="Pfam" id="PF25210">
    <property type="entry name" value="Kelch_FKB95"/>
    <property type="match status" value="1"/>
</dbReference>
<evidence type="ECO:0000259" key="2">
    <source>
        <dbReference type="PROSITE" id="PS50181"/>
    </source>
</evidence>
<dbReference type="PANTHER" id="PTHR24414">
    <property type="entry name" value="F-BOX/KELCH-REPEAT PROTEIN SKIP4"/>
    <property type="match status" value="1"/>
</dbReference>
<evidence type="ECO:0000313" key="4">
    <source>
        <dbReference type="RefSeq" id="XP_056848700.1"/>
    </source>
</evidence>
<dbReference type="InterPro" id="IPR015915">
    <property type="entry name" value="Kelch-typ_b-propeller"/>
</dbReference>
<dbReference type="InterPro" id="IPR001810">
    <property type="entry name" value="F-box_dom"/>
</dbReference>
<evidence type="ECO:0000256" key="1">
    <source>
        <dbReference type="SAM" id="MobiDB-lite"/>
    </source>
</evidence>
<dbReference type="Proteomes" id="UP000504610">
    <property type="component" value="Chromosome 8"/>
</dbReference>
<sequence>MDHDLSSESESDHICSPSSQPSPISSLPEELFIDITARVPRSYHPTLSQVSRRFRSLISSPELYARRSILGRAEQCIYVAVSKDKASCCIHWFTLCNTERFGRHHHRLAHISSLPPMPIHGSYVSVGSNIFVMDGIHDWSIESSVSLIDCRTHRARPLADMPRAVAGSVAEAIDDKVYVIGGTDGHSPSRTVMVFDTKTEVWEVKTGPDWREGGEKGLSSVAMGGKIFMRTCYSSFVYDPSGDRWERDEAFHSMGWSNSCAVEGVLYYYDARGRCLRGYDPELRSWGVVKGLEGLLPEGCCSWSKTASYGGGGRMVLFMQKEEIWCSEIVVERRQGGDIWGQVEWCEVVLGGDFRIIDCLPVAVLL</sequence>
<dbReference type="SMART" id="SM00256">
    <property type="entry name" value="FBOX"/>
    <property type="match status" value="1"/>
</dbReference>
<dbReference type="Pfam" id="PF00646">
    <property type="entry name" value="F-box"/>
    <property type="match status" value="1"/>
</dbReference>
<evidence type="ECO:0000313" key="3">
    <source>
        <dbReference type="Proteomes" id="UP000504610"/>
    </source>
</evidence>
<dbReference type="PANTHER" id="PTHR24414:SF193">
    <property type="entry name" value="F-BOX DOMAIN-CONTAINING PROTEIN"/>
    <property type="match status" value="1"/>
</dbReference>
<proteinExistence type="predicted"/>
<dbReference type="InterPro" id="IPR050354">
    <property type="entry name" value="F-box/kelch-repeat_ARATH"/>
</dbReference>
<feature type="domain" description="F-box" evidence="2">
    <location>
        <begin position="21"/>
        <end position="67"/>
    </location>
</feature>
<accession>A0A9W3CAZ8</accession>
<dbReference type="OrthoDB" id="1111209at2759"/>
<reference evidence="3" key="1">
    <citation type="journal article" date="2019" name="Database">
        <title>The radish genome database (RadishGD): an integrated information resource for radish genomics.</title>
        <authorList>
            <person name="Yu H.J."/>
            <person name="Baek S."/>
            <person name="Lee Y.J."/>
            <person name="Cho A."/>
            <person name="Mun J.H."/>
        </authorList>
    </citation>
    <scope>NUCLEOTIDE SEQUENCE [LARGE SCALE GENOMIC DNA]</scope>
    <source>
        <strain evidence="3">cv. WK10039</strain>
    </source>
</reference>
<feature type="compositionally biased region" description="Low complexity" evidence="1">
    <location>
        <begin position="16"/>
        <end position="26"/>
    </location>
</feature>
<reference evidence="4" key="2">
    <citation type="submission" date="2025-08" db="UniProtKB">
        <authorList>
            <consortium name="RefSeq"/>
        </authorList>
    </citation>
    <scope>IDENTIFICATION</scope>
    <source>
        <tissue evidence="4">Leaf</tissue>
    </source>
</reference>
<dbReference type="Gene3D" id="1.20.1280.50">
    <property type="match status" value="1"/>
</dbReference>
<dbReference type="AlphaFoldDB" id="A0A9W3CAZ8"/>
<dbReference type="KEGG" id="rsz:108822060"/>
<dbReference type="InterPro" id="IPR057499">
    <property type="entry name" value="Kelch_FKB95"/>
</dbReference>
<dbReference type="Gene3D" id="2.120.10.80">
    <property type="entry name" value="Kelch-type beta propeller"/>
    <property type="match status" value="1"/>
</dbReference>
<gene>
    <name evidence="4" type="primary">LOC108822060</name>
</gene>
<feature type="region of interest" description="Disordered" evidence="1">
    <location>
        <begin position="1"/>
        <end position="26"/>
    </location>
</feature>
<dbReference type="SMART" id="SM00612">
    <property type="entry name" value="Kelch"/>
    <property type="match status" value="2"/>
</dbReference>